<name>X0TIA0_9ZZZZ</name>
<accession>X0TIA0</accession>
<feature type="non-terminal residue" evidence="1">
    <location>
        <position position="1"/>
    </location>
</feature>
<comment type="caution">
    <text evidence="1">The sequence shown here is derived from an EMBL/GenBank/DDBJ whole genome shotgun (WGS) entry which is preliminary data.</text>
</comment>
<reference evidence="1" key="1">
    <citation type="journal article" date="2014" name="Front. Microbiol.">
        <title>High frequency of phylogenetically diverse reductive dehalogenase-homologous genes in deep subseafloor sedimentary metagenomes.</title>
        <authorList>
            <person name="Kawai M."/>
            <person name="Futagami T."/>
            <person name="Toyoda A."/>
            <person name="Takaki Y."/>
            <person name="Nishi S."/>
            <person name="Hori S."/>
            <person name="Arai W."/>
            <person name="Tsubouchi T."/>
            <person name="Morono Y."/>
            <person name="Uchiyama I."/>
            <person name="Ito T."/>
            <person name="Fujiyama A."/>
            <person name="Inagaki F."/>
            <person name="Takami H."/>
        </authorList>
    </citation>
    <scope>NUCLEOTIDE SEQUENCE</scope>
    <source>
        <strain evidence="1">Expedition CK06-06</strain>
    </source>
</reference>
<dbReference type="AlphaFoldDB" id="X0TIA0"/>
<proteinExistence type="predicted"/>
<organism evidence="1">
    <name type="scientific">marine sediment metagenome</name>
    <dbReference type="NCBI Taxonomy" id="412755"/>
    <lineage>
        <taxon>unclassified sequences</taxon>
        <taxon>metagenomes</taxon>
        <taxon>ecological metagenomes</taxon>
    </lineage>
</organism>
<sequence length="50" mass="5943">TYDDHFGHVCIARFREYEENHHLKQSNINNCLRYRPLGLRAQPCTIELLG</sequence>
<protein>
    <submittedName>
        <fullName evidence="1">Uncharacterized protein</fullName>
    </submittedName>
</protein>
<gene>
    <name evidence="1" type="ORF">S01H1_23679</name>
</gene>
<evidence type="ECO:0000313" key="1">
    <source>
        <dbReference type="EMBL" id="GAF86976.1"/>
    </source>
</evidence>
<dbReference type="EMBL" id="BARS01013761">
    <property type="protein sequence ID" value="GAF86976.1"/>
    <property type="molecule type" value="Genomic_DNA"/>
</dbReference>